<protein>
    <recommendedName>
        <fullName evidence="5">unspecific monooxygenase</fullName>
        <ecNumber evidence="5">1.14.14.1</ecNumber>
    </recommendedName>
</protein>
<evidence type="ECO:0000313" key="13">
    <source>
        <dbReference type="EMBL" id="KFW05749.1"/>
    </source>
</evidence>
<dbReference type="AlphaFoldDB" id="A0A093J410"/>
<evidence type="ECO:0000256" key="1">
    <source>
        <dbReference type="ARBA" id="ARBA00001971"/>
    </source>
</evidence>
<dbReference type="GO" id="GO:0005789">
    <property type="term" value="C:endoplasmic reticulum membrane"/>
    <property type="evidence" value="ECO:0007669"/>
    <property type="project" value="UniProtKB-SubCell"/>
</dbReference>
<name>A0A093J410_FULGA</name>
<evidence type="ECO:0000256" key="2">
    <source>
        <dbReference type="ARBA" id="ARBA00004174"/>
    </source>
</evidence>
<evidence type="ECO:0000256" key="3">
    <source>
        <dbReference type="ARBA" id="ARBA00004406"/>
    </source>
</evidence>
<evidence type="ECO:0000313" key="14">
    <source>
        <dbReference type="Proteomes" id="UP000053806"/>
    </source>
</evidence>
<keyword evidence="6" id="KW-0349">Heme</keyword>
<dbReference type="EMBL" id="KK600328">
    <property type="protein sequence ID" value="KFW05749.1"/>
    <property type="molecule type" value="Genomic_DNA"/>
</dbReference>
<organism evidence="13 14">
    <name type="scientific">Fulmarus glacialis</name>
    <name type="common">Northern fulmar</name>
    <dbReference type="NCBI Taxonomy" id="30455"/>
    <lineage>
        <taxon>Eukaryota</taxon>
        <taxon>Metazoa</taxon>
        <taxon>Chordata</taxon>
        <taxon>Craniata</taxon>
        <taxon>Vertebrata</taxon>
        <taxon>Euteleostomi</taxon>
        <taxon>Archelosauria</taxon>
        <taxon>Archosauria</taxon>
        <taxon>Dinosauria</taxon>
        <taxon>Saurischia</taxon>
        <taxon>Theropoda</taxon>
        <taxon>Coelurosauria</taxon>
        <taxon>Aves</taxon>
        <taxon>Neognathae</taxon>
        <taxon>Neoaves</taxon>
        <taxon>Aequornithes</taxon>
        <taxon>Procellariiformes</taxon>
        <taxon>Procellariidae</taxon>
        <taxon>Fulmarus</taxon>
    </lineage>
</organism>
<keyword evidence="9" id="KW-0492">Microsome</keyword>
<sequence>MIGLLLFADVFVAIKWKKTGKKRMKRLLGPTPWPITGNLLQLEEDPHIILTKSREKYGDMFQTKLGSMPVVVLHGIDTFKQALEIQGESFVGR</sequence>
<proteinExistence type="inferred from homology"/>
<dbReference type="GO" id="GO:0042448">
    <property type="term" value="P:progesterone metabolic process"/>
    <property type="evidence" value="ECO:0007669"/>
    <property type="project" value="TreeGrafter"/>
</dbReference>
<keyword evidence="8" id="KW-0256">Endoplasmic reticulum</keyword>
<accession>A0A093J410</accession>
<comment type="subcellular location">
    <subcellularLocation>
        <location evidence="3">Endoplasmic reticulum membrane</location>
        <topology evidence="3">Peripheral membrane protein</topology>
    </subcellularLocation>
    <subcellularLocation>
        <location evidence="2">Microsome membrane</location>
        <topology evidence="2">Peripheral membrane protein</topology>
    </subcellularLocation>
</comment>
<dbReference type="InterPro" id="IPR001128">
    <property type="entry name" value="Cyt_P450"/>
</dbReference>
<evidence type="ECO:0000256" key="9">
    <source>
        <dbReference type="ARBA" id="ARBA00022848"/>
    </source>
</evidence>
<dbReference type="GO" id="GO:0004508">
    <property type="term" value="F:steroid 17-alpha-monooxygenase activity"/>
    <property type="evidence" value="ECO:0007669"/>
    <property type="project" value="TreeGrafter"/>
</dbReference>
<dbReference type="GO" id="GO:0042446">
    <property type="term" value="P:hormone biosynthetic process"/>
    <property type="evidence" value="ECO:0007669"/>
    <property type="project" value="TreeGrafter"/>
</dbReference>
<evidence type="ECO:0000256" key="10">
    <source>
        <dbReference type="ARBA" id="ARBA00023002"/>
    </source>
</evidence>
<dbReference type="InterPro" id="IPR036396">
    <property type="entry name" value="Cyt_P450_sf"/>
</dbReference>
<dbReference type="PANTHER" id="PTHR24289">
    <property type="entry name" value="STEROID 17-ALPHA-HYDROXYLASE/17,20 LYASE"/>
    <property type="match status" value="1"/>
</dbReference>
<dbReference type="PANTHER" id="PTHR24289:SF21">
    <property type="entry name" value="CYTOCHROME P450 1A"/>
    <property type="match status" value="1"/>
</dbReference>
<dbReference type="GO" id="GO:0020037">
    <property type="term" value="F:heme binding"/>
    <property type="evidence" value="ECO:0007669"/>
    <property type="project" value="InterPro"/>
</dbReference>
<dbReference type="GO" id="GO:0005506">
    <property type="term" value="F:iron ion binding"/>
    <property type="evidence" value="ECO:0007669"/>
    <property type="project" value="InterPro"/>
</dbReference>
<evidence type="ECO:0000256" key="5">
    <source>
        <dbReference type="ARBA" id="ARBA00012109"/>
    </source>
</evidence>
<keyword evidence="10" id="KW-0560">Oxidoreductase</keyword>
<keyword evidence="12" id="KW-0503">Monooxygenase</keyword>
<evidence type="ECO:0000256" key="11">
    <source>
        <dbReference type="ARBA" id="ARBA00023004"/>
    </source>
</evidence>
<comment type="cofactor">
    <cofactor evidence="1">
        <name>heme</name>
        <dbReference type="ChEBI" id="CHEBI:30413"/>
    </cofactor>
</comment>
<evidence type="ECO:0000256" key="6">
    <source>
        <dbReference type="ARBA" id="ARBA00022617"/>
    </source>
</evidence>
<evidence type="ECO:0000256" key="7">
    <source>
        <dbReference type="ARBA" id="ARBA00022723"/>
    </source>
</evidence>
<dbReference type="SUPFAM" id="SSF48264">
    <property type="entry name" value="Cytochrome P450"/>
    <property type="match status" value="1"/>
</dbReference>
<dbReference type="InterPro" id="IPR002401">
    <property type="entry name" value="Cyt_P450_E_grp-I"/>
</dbReference>
<dbReference type="PRINTS" id="PR00463">
    <property type="entry name" value="EP450I"/>
</dbReference>
<dbReference type="EC" id="1.14.14.1" evidence="5"/>
<evidence type="ECO:0000256" key="4">
    <source>
        <dbReference type="ARBA" id="ARBA00010617"/>
    </source>
</evidence>
<evidence type="ECO:0000256" key="8">
    <source>
        <dbReference type="ARBA" id="ARBA00022824"/>
    </source>
</evidence>
<reference evidence="13 14" key="1">
    <citation type="submission" date="2014-04" db="EMBL/GenBank/DDBJ databases">
        <title>Genome evolution of avian class.</title>
        <authorList>
            <person name="Zhang G."/>
            <person name="Li C."/>
        </authorList>
    </citation>
    <scope>NUCLEOTIDE SEQUENCE [LARGE SCALE GENOMIC DNA]</scope>
    <source>
        <strain evidence="13">BGI_N327</strain>
    </source>
</reference>
<evidence type="ECO:0000256" key="12">
    <source>
        <dbReference type="ARBA" id="ARBA00023033"/>
    </source>
</evidence>
<dbReference type="Pfam" id="PF00067">
    <property type="entry name" value="p450"/>
    <property type="match status" value="1"/>
</dbReference>
<keyword evidence="7" id="KW-0479">Metal-binding</keyword>
<dbReference type="Gene3D" id="1.10.630.10">
    <property type="entry name" value="Cytochrome P450"/>
    <property type="match status" value="1"/>
</dbReference>
<keyword evidence="11" id="KW-0408">Iron</keyword>
<feature type="non-terminal residue" evidence="13">
    <location>
        <position position="93"/>
    </location>
</feature>
<keyword evidence="14" id="KW-1185">Reference proteome</keyword>
<comment type="similarity">
    <text evidence="4">Belongs to the cytochrome P450 family.</text>
</comment>
<gene>
    <name evidence="13" type="ORF">N327_12190</name>
</gene>
<dbReference type="Proteomes" id="UP000053806">
    <property type="component" value="Unassembled WGS sequence"/>
</dbReference>